<feature type="domain" description="CwlT-like lysozyme" evidence="2">
    <location>
        <begin position="48"/>
        <end position="198"/>
    </location>
</feature>
<gene>
    <name evidence="3" type="ORF">CIL03_19120</name>
</gene>
<protein>
    <recommendedName>
        <fullName evidence="2">CwlT-like lysozyme domain-containing protein</fullName>
    </recommendedName>
</protein>
<dbReference type="InterPro" id="IPR047194">
    <property type="entry name" value="CwlT-like_lysozyme"/>
</dbReference>
<dbReference type="InterPro" id="IPR023346">
    <property type="entry name" value="Lysozyme-like_dom_sf"/>
</dbReference>
<reference evidence="3 4" key="1">
    <citation type="submission" date="2017-08" db="EMBL/GenBank/DDBJ databases">
        <title>Virgibacillus indicus sp. nov. and Virgibacillus profoundi sp. nov, two moderately halophilic bacteria isolated from marine sediment by using the Microfluidic Streak Plate.</title>
        <authorList>
            <person name="Xu B."/>
            <person name="Hu B."/>
            <person name="Wang J."/>
            <person name="Zhu Y."/>
            <person name="Huang L."/>
            <person name="Du W."/>
            <person name="Huang Y."/>
        </authorList>
    </citation>
    <scope>NUCLEOTIDE SEQUENCE [LARGE SCALE GENOMIC DNA]</scope>
    <source>
        <strain evidence="3 4">IO3-P2-C2</strain>
    </source>
</reference>
<dbReference type="CDD" id="cd16891">
    <property type="entry name" value="CwlT-like"/>
    <property type="match status" value="1"/>
</dbReference>
<keyword evidence="4" id="KW-1185">Reference proteome</keyword>
<keyword evidence="1" id="KW-1133">Transmembrane helix</keyword>
<name>A0A265N4N1_9BACI</name>
<dbReference type="Pfam" id="PF13702">
    <property type="entry name" value="Lysozyme_like"/>
    <property type="match status" value="1"/>
</dbReference>
<dbReference type="Proteomes" id="UP000216498">
    <property type="component" value="Unassembled WGS sequence"/>
</dbReference>
<dbReference type="EMBL" id="NPMS01000018">
    <property type="protein sequence ID" value="OZU87003.1"/>
    <property type="molecule type" value="Genomic_DNA"/>
</dbReference>
<dbReference type="Gene3D" id="1.10.530.10">
    <property type="match status" value="1"/>
</dbReference>
<dbReference type="SUPFAM" id="SSF53955">
    <property type="entry name" value="Lysozyme-like"/>
    <property type="match status" value="1"/>
</dbReference>
<accession>A0A265N4N1</accession>
<evidence type="ECO:0000259" key="2">
    <source>
        <dbReference type="Pfam" id="PF13702"/>
    </source>
</evidence>
<proteinExistence type="predicted"/>
<organism evidence="3 4">
    <name type="scientific">Virgibacillus indicus</name>
    <dbReference type="NCBI Taxonomy" id="2024554"/>
    <lineage>
        <taxon>Bacteria</taxon>
        <taxon>Bacillati</taxon>
        <taxon>Bacillota</taxon>
        <taxon>Bacilli</taxon>
        <taxon>Bacillales</taxon>
        <taxon>Bacillaceae</taxon>
        <taxon>Virgibacillus</taxon>
    </lineage>
</organism>
<dbReference type="OrthoDB" id="9813368at2"/>
<keyword evidence="1" id="KW-0812">Transmembrane</keyword>
<evidence type="ECO:0000313" key="3">
    <source>
        <dbReference type="EMBL" id="OZU87003.1"/>
    </source>
</evidence>
<sequence>MKRKTKKAFKNTVAILIGMCGVLIIISLLSYEKTGNDTDLSYPVISGEVEDYRPVVEKFAREYQVSDYVDVLLAMMMQESGGRGNDPMQSSESYCGVRNCIEDPELSIKQGVYYFSKAMEEADGELELAIQSYNFGRGFIDYVQEKSGTFTQEIAIDFSKKMYENDPDKEKYRCLRDGARELSACYGDIYYVRSVMEYKNVLSAK</sequence>
<evidence type="ECO:0000256" key="1">
    <source>
        <dbReference type="SAM" id="Phobius"/>
    </source>
</evidence>
<keyword evidence="1" id="KW-0472">Membrane</keyword>
<feature type="transmembrane region" description="Helical" evidence="1">
    <location>
        <begin position="12"/>
        <end position="31"/>
    </location>
</feature>
<evidence type="ECO:0000313" key="4">
    <source>
        <dbReference type="Proteomes" id="UP000216498"/>
    </source>
</evidence>
<comment type="caution">
    <text evidence="3">The sequence shown here is derived from an EMBL/GenBank/DDBJ whole genome shotgun (WGS) entry which is preliminary data.</text>
</comment>
<dbReference type="AlphaFoldDB" id="A0A265N4N1"/>